<feature type="compositionally biased region" description="Gly residues" evidence="2">
    <location>
        <begin position="325"/>
        <end position="340"/>
    </location>
</feature>
<feature type="region of interest" description="Disordered" evidence="2">
    <location>
        <begin position="301"/>
        <end position="446"/>
    </location>
</feature>
<name>A0ABS6ARV5_9NOCA</name>
<evidence type="ECO:0000313" key="5">
    <source>
        <dbReference type="Proteomes" id="UP000733379"/>
    </source>
</evidence>
<comment type="caution">
    <text evidence="4">The sequence shown here is derived from an EMBL/GenBank/DDBJ whole genome shotgun (WGS) entry which is preliminary data.</text>
</comment>
<protein>
    <recommendedName>
        <fullName evidence="3">PPE domain-containing protein</fullName>
    </recommendedName>
</protein>
<feature type="compositionally biased region" description="Low complexity" evidence="2">
    <location>
        <begin position="422"/>
        <end position="432"/>
    </location>
</feature>
<organism evidence="4 5">
    <name type="scientific">Nocardia albiluteola</name>
    <dbReference type="NCBI Taxonomy" id="2842303"/>
    <lineage>
        <taxon>Bacteria</taxon>
        <taxon>Bacillati</taxon>
        <taxon>Actinomycetota</taxon>
        <taxon>Actinomycetes</taxon>
        <taxon>Mycobacteriales</taxon>
        <taxon>Nocardiaceae</taxon>
        <taxon>Nocardia</taxon>
    </lineage>
</organism>
<feature type="compositionally biased region" description="Gly residues" evidence="2">
    <location>
        <begin position="412"/>
        <end position="421"/>
    </location>
</feature>
<evidence type="ECO:0000313" key="4">
    <source>
        <dbReference type="EMBL" id="MBU3060742.1"/>
    </source>
</evidence>
<accession>A0ABS6ARV5</accession>
<reference evidence="4 5" key="1">
    <citation type="submission" date="2021-06" db="EMBL/GenBank/DDBJ databases">
        <title>Actinomycetes sequencing.</title>
        <authorList>
            <person name="Shan Q."/>
        </authorList>
    </citation>
    <scope>NUCLEOTIDE SEQUENCE [LARGE SCALE GENOMIC DNA]</scope>
    <source>
        <strain evidence="4 5">NEAU-G5</strain>
    </source>
</reference>
<proteinExistence type="inferred from homology"/>
<feature type="compositionally biased region" description="Gly residues" evidence="2">
    <location>
        <begin position="650"/>
        <end position="669"/>
    </location>
</feature>
<keyword evidence="5" id="KW-1185">Reference proteome</keyword>
<feature type="compositionally biased region" description="Gly residues" evidence="2">
    <location>
        <begin position="360"/>
        <end position="384"/>
    </location>
</feature>
<dbReference type="SUPFAM" id="SSF140459">
    <property type="entry name" value="PE/PPE dimer-like"/>
    <property type="match status" value="1"/>
</dbReference>
<gene>
    <name evidence="4" type="ORF">KO481_04290</name>
</gene>
<feature type="domain" description="PPE" evidence="3">
    <location>
        <begin position="183"/>
        <end position="283"/>
    </location>
</feature>
<sequence>MGGSNPVPTLSNGAVSIPSGIGNSLASVVAELLATIQAGQQAMQSANLTNVKPLSSLNSGTLLADRFSKQADAVSQLLDNHVSILEALGPAFIEAEKIYQGATEAAAREFQAIQKNAQSGTTGPPPKYNPNATKAPSHLGPPVKFVPGQNGVPNNHDPVSAEPGSSLSLPDMKTFSQHDQNVPAFEQGQTWNWLGNGLGTAANDFMTGLQNASSEWAGTGKDAALAACQAYAQSLQQLATEIGQVGNALEFAVQQIDQAISAMAAAMAAWDGKNDNTATAARNAGINIITNTYDPGVTWSSEGLPPALTPAKNPMAKTHKPNDHTGGGNGGDGGPSGSGSGTNASGSAPNWNTKNLISTGKGGGGNSDGGPGSSYGAGGSGGGSQYHQSDTTTNSPSNTNNPSGTDSSYYGAAGGRGGSQGSQGSEYKSKYGSGSGSDESEKTHKGSGIAASYGADASGTLPVLGSGGAYMFGSASGTSAISIRAGSTSGALGSGSIYYSGSGFGAAGSGSFGFGGVSGSGTGFGSFIGELEALATSFVQQAASFAPQLLQQLFGQADPKAALDATQRADVAGNPGSMSDLSKLLGAGGGGSGGGGGFGTGGAGPAFDAPAYQAPSNLFPRATAAAFTADDPVGTAGPIESGLDAAPGGMPMGGMGGMGSGGTAGGGGQSKEHKTAENLNSTANLDEAFGDQFRATRSVMDVPVKGRRRKDEDG</sequence>
<evidence type="ECO:0000256" key="2">
    <source>
        <dbReference type="SAM" id="MobiDB-lite"/>
    </source>
</evidence>
<evidence type="ECO:0000259" key="3">
    <source>
        <dbReference type="Pfam" id="PF00823"/>
    </source>
</evidence>
<feature type="compositionally biased region" description="Low complexity" evidence="2">
    <location>
        <begin position="389"/>
        <end position="411"/>
    </location>
</feature>
<feature type="region of interest" description="Disordered" evidence="2">
    <location>
        <begin position="117"/>
        <end position="138"/>
    </location>
</feature>
<comment type="similarity">
    <text evidence="1">Belongs to the mycobacterial PPE family.</text>
</comment>
<dbReference type="InterPro" id="IPR000030">
    <property type="entry name" value="PPE_dom"/>
</dbReference>
<dbReference type="Gene3D" id="1.20.1260.20">
    <property type="entry name" value="PPE superfamily"/>
    <property type="match status" value="1"/>
</dbReference>
<dbReference type="Pfam" id="PF00823">
    <property type="entry name" value="PPE"/>
    <property type="match status" value="1"/>
</dbReference>
<dbReference type="InterPro" id="IPR038332">
    <property type="entry name" value="PPE_sf"/>
</dbReference>
<dbReference type="Proteomes" id="UP000733379">
    <property type="component" value="Unassembled WGS sequence"/>
</dbReference>
<dbReference type="RefSeq" id="WP_215915557.1">
    <property type="nucleotide sequence ID" value="NZ_JAHKNI010000001.1"/>
</dbReference>
<dbReference type="EMBL" id="JAHKNI010000001">
    <property type="protein sequence ID" value="MBU3060742.1"/>
    <property type="molecule type" value="Genomic_DNA"/>
</dbReference>
<evidence type="ECO:0000256" key="1">
    <source>
        <dbReference type="ARBA" id="ARBA00010652"/>
    </source>
</evidence>
<feature type="region of interest" description="Disordered" evidence="2">
    <location>
        <begin position="633"/>
        <end position="680"/>
    </location>
</feature>